<dbReference type="PIRSF" id="PIRSF001594">
    <property type="entry name" value="Pyruv_carbox"/>
    <property type="match status" value="1"/>
</dbReference>
<dbReference type="SUPFAM" id="SSF56059">
    <property type="entry name" value="Glutathione synthetase ATP-binding domain-like"/>
    <property type="match status" value="1"/>
</dbReference>
<keyword evidence="21" id="KW-1185">Reference proteome</keyword>
<dbReference type="PANTHER" id="PTHR43778:SF2">
    <property type="entry name" value="PYRUVATE CARBOXYLASE, MITOCHONDRIAL"/>
    <property type="match status" value="1"/>
</dbReference>
<feature type="binding site" evidence="13">
    <location>
        <position position="876"/>
    </location>
    <ligand>
        <name>substrate</name>
    </ligand>
</feature>
<dbReference type="SMART" id="SM00878">
    <property type="entry name" value="Biotin_carb_C"/>
    <property type="match status" value="1"/>
</dbReference>
<evidence type="ECO:0000313" key="21">
    <source>
        <dbReference type="Proteomes" id="UP000285517"/>
    </source>
</evidence>
<keyword evidence="5 11" id="KW-0436">Ligase</keyword>
<dbReference type="EC" id="6.4.1.1" evidence="3 11"/>
<dbReference type="CDD" id="cd06850">
    <property type="entry name" value="biotinyl_domain"/>
    <property type="match status" value="1"/>
</dbReference>
<dbReference type="FunFam" id="3.20.20.70:FF:000033">
    <property type="entry name" value="Pyruvate carboxylase"/>
    <property type="match status" value="1"/>
</dbReference>
<feature type="domain" description="ATP-grasp" evidence="17">
    <location>
        <begin position="122"/>
        <end position="319"/>
    </location>
</feature>
<dbReference type="PANTHER" id="PTHR43778">
    <property type="entry name" value="PYRUVATE CARBOXYLASE"/>
    <property type="match status" value="1"/>
</dbReference>
<dbReference type="PROSITE" id="PS50975">
    <property type="entry name" value="ATP_GRASP"/>
    <property type="match status" value="1"/>
</dbReference>
<dbReference type="GO" id="GO:0005737">
    <property type="term" value="C:cytoplasm"/>
    <property type="evidence" value="ECO:0007669"/>
    <property type="project" value="TreeGrafter"/>
</dbReference>
<dbReference type="FunFam" id="3.30.1490.20:FF:000003">
    <property type="entry name" value="acetyl-CoA carboxylase isoform X1"/>
    <property type="match status" value="1"/>
</dbReference>
<dbReference type="UniPathway" id="UPA00138"/>
<proteinExistence type="predicted"/>
<dbReference type="GO" id="GO:0046872">
    <property type="term" value="F:metal ion binding"/>
    <property type="evidence" value="ECO:0007669"/>
    <property type="project" value="UniProtKB-KW"/>
</dbReference>
<dbReference type="NCBIfam" id="TIGR01235">
    <property type="entry name" value="pyruv_carbox"/>
    <property type="match status" value="1"/>
</dbReference>
<evidence type="ECO:0000256" key="12">
    <source>
        <dbReference type="PIRSR" id="PIRSR001594-1"/>
    </source>
</evidence>
<dbReference type="InterPro" id="IPR000089">
    <property type="entry name" value="Biotin_lipoyl"/>
</dbReference>
<comment type="cofactor">
    <cofactor evidence="1 11">
        <name>biotin</name>
        <dbReference type="ChEBI" id="CHEBI:57586"/>
    </cofactor>
</comment>
<evidence type="ECO:0000256" key="8">
    <source>
        <dbReference type="ARBA" id="ARBA00022840"/>
    </source>
</evidence>
<dbReference type="OrthoDB" id="9807469at2"/>
<dbReference type="InterPro" id="IPR001882">
    <property type="entry name" value="Biotin_BS"/>
</dbReference>
<dbReference type="PROSITE" id="PS00867">
    <property type="entry name" value="CPSASE_2"/>
    <property type="match status" value="1"/>
</dbReference>
<evidence type="ECO:0000259" key="18">
    <source>
        <dbReference type="PROSITE" id="PS50979"/>
    </source>
</evidence>
<feature type="binding site" evidence="13">
    <location>
        <position position="614"/>
    </location>
    <ligand>
        <name>substrate</name>
    </ligand>
</feature>
<feature type="binding site" description="via carbamate group" evidence="14">
    <location>
        <position position="712"/>
    </location>
    <ligand>
        <name>Mn(2+)</name>
        <dbReference type="ChEBI" id="CHEBI:29035"/>
    </ligand>
</feature>
<reference evidence="20 21" key="1">
    <citation type="submission" date="2019-01" db="EMBL/GenBank/DDBJ databases">
        <title>Complete genome sequencing of Aequorivita sp. H23M31.</title>
        <authorList>
            <person name="Bae J.-W."/>
        </authorList>
    </citation>
    <scope>NUCLEOTIDE SEQUENCE [LARGE SCALE GENOMIC DNA]</scope>
    <source>
        <strain evidence="20 21">H23M31</strain>
    </source>
</reference>
<feature type="domain" description="Biotin carboxylation" evidence="18">
    <location>
        <begin position="2"/>
        <end position="455"/>
    </location>
</feature>
<dbReference type="Gene3D" id="3.10.600.10">
    <property type="entry name" value="pyruvate carboxylase f1077a mutant domain"/>
    <property type="match status" value="1"/>
</dbReference>
<dbReference type="RefSeq" id="WP_128251619.1">
    <property type="nucleotide sequence ID" value="NZ_CP034951.1"/>
</dbReference>
<dbReference type="Proteomes" id="UP000285517">
    <property type="component" value="Chromosome"/>
</dbReference>
<evidence type="ECO:0000256" key="5">
    <source>
        <dbReference type="ARBA" id="ARBA00022598"/>
    </source>
</evidence>
<dbReference type="InterPro" id="IPR013785">
    <property type="entry name" value="Aldolase_TIM"/>
</dbReference>
<evidence type="ECO:0000256" key="4">
    <source>
        <dbReference type="ARBA" id="ARBA00022432"/>
    </source>
</evidence>
<dbReference type="InterPro" id="IPR005479">
    <property type="entry name" value="CPAse_ATP-bd"/>
</dbReference>
<evidence type="ECO:0000259" key="16">
    <source>
        <dbReference type="PROSITE" id="PS50968"/>
    </source>
</evidence>
<dbReference type="InterPro" id="IPR011761">
    <property type="entry name" value="ATP-grasp"/>
</dbReference>
<comment type="catalytic activity">
    <reaction evidence="11">
        <text>hydrogencarbonate + pyruvate + ATP = oxaloacetate + ADP + phosphate + H(+)</text>
        <dbReference type="Rhea" id="RHEA:20844"/>
        <dbReference type="ChEBI" id="CHEBI:15361"/>
        <dbReference type="ChEBI" id="CHEBI:15378"/>
        <dbReference type="ChEBI" id="CHEBI:16452"/>
        <dbReference type="ChEBI" id="CHEBI:17544"/>
        <dbReference type="ChEBI" id="CHEBI:30616"/>
        <dbReference type="ChEBI" id="CHEBI:43474"/>
        <dbReference type="ChEBI" id="CHEBI:456216"/>
        <dbReference type="EC" id="6.4.1.1"/>
    </reaction>
</comment>
<sequence length="1150" mass="129748">MKIKKVLVANRGEIAIRILRACAEINLTTVAIYTHEDRYSQHRYKADESYQIGENNDPLKPYLDGDAIIAIAKAKNVDAIHPGYGFLSENSEFARNCAKNGIIFIGPDPEVMDALGDKITAKKIAEKCGVPIIKSNTKKLTSLKIAISEAHTIGYPLMLKAASGGGGRGMRVIRNDEDLTNNFESARSESLNAFGDDTMFLEKYVEDPKHLEVQIVADNHGNIRHLFERDCSVQRRHQKVVEIAPSFNVSQKVKDELYKYAVKIATEVNYNNVGTVEFLVDKNDNVFFIEVNPRIQVEHTVTEMVTGIDLIKTQIFVSGGYKLSDKQIKIYDQDSIFTHGFAMQCRLTTEDPENNFTPDYGTITTYRSASGMGIRLDAGSIYQSYSVSPFFDSMLVKVSASGRTLDGAVRKMTRALREFRIRGVKTNIHFLQNVIQHKTFIEGKATVNFIANTPSLFEIKLPQDRTSKVVNYLGEVIVNGNPDVKKYDKNKVFRTPKIPKFDSSAAYPKGTKDLLTELGPEKFSQWLLNERKIHYTDTTIRDAHQSLLATRMRTYDMIEVAESFAKNHPNTFSIEMWGGATFDVCLRFLNESPWTRLRELRERIPNILFQMLLRGSNAVGYKAYPDNLIEKFVEKSWENGIDIFRIFDSLNWVKAMEPSINYVRNKTGGLAEAAISYTGDILDPKETKYTLKYYTQLAKDLENAGAHIICIKDMAGLLKPYAAGELVSALKDTLNIPVHLHTHDTSSIQSATYLKAIEAGVDVVDVALGGMSGLTSQPNFNSIVEMMRNHEREHEFNITKLNEFSNYWEDVREKYYPFESGLKSGTAEVYQHEIPGGQYSNLRPQSEALGLGDRFDEVKKMYGLVNEMFGNLIKVTPSSKVVGDMAIFMVTNNLQPEDIMQRGESLSFPESVISFFKGDLGQPLCGFPEELQKIILKNIPPYTDRPNAHLEPIDFDAEVSAFNKKFQKNFSRSLEFEDFLSYSLYPRVFEDAHEKYKLYGNTAILSTENFFYGMKPQEEATIELEPGKSILVKLLSIGIPNENGIRIVFFSVNGENRFVEIKDKSILVQKEVNVRADENDSNQYGAPLQGSLYKVLVKKGQKIHKNDSLFIIEAMKMETTITANKSGTVKSVTLKPGTMVMKGDLVLTLE</sequence>
<dbReference type="Pfam" id="PF02436">
    <property type="entry name" value="PYC_OADA"/>
    <property type="match status" value="1"/>
</dbReference>
<dbReference type="SUPFAM" id="SSF51246">
    <property type="entry name" value="Rudiment single hybrid motif"/>
    <property type="match status" value="1"/>
</dbReference>
<keyword evidence="20" id="KW-0670">Pyruvate</keyword>
<keyword evidence="8 11" id="KW-0067">ATP-binding</keyword>
<feature type="active site" evidence="12">
    <location>
        <position position="294"/>
    </location>
</feature>
<evidence type="ECO:0000256" key="10">
    <source>
        <dbReference type="ARBA" id="ARBA00023268"/>
    </source>
</evidence>
<dbReference type="GO" id="GO:0006094">
    <property type="term" value="P:gluconeogenesis"/>
    <property type="evidence" value="ECO:0007669"/>
    <property type="project" value="UniProtKB-UniPathway"/>
</dbReference>
<dbReference type="KEGG" id="aev:EI546_12755"/>
<feature type="binding site" evidence="13">
    <location>
        <position position="237"/>
    </location>
    <ligand>
        <name>ATP</name>
        <dbReference type="ChEBI" id="CHEBI:30616"/>
    </ligand>
</feature>
<dbReference type="GO" id="GO:0004736">
    <property type="term" value="F:pyruvate carboxylase activity"/>
    <property type="evidence" value="ECO:0007669"/>
    <property type="project" value="UniProtKB-EC"/>
</dbReference>
<evidence type="ECO:0000256" key="15">
    <source>
        <dbReference type="PIRSR" id="PIRSR001594-4"/>
    </source>
</evidence>
<dbReference type="Gene3D" id="3.30.470.20">
    <property type="entry name" value="ATP-grasp fold, B domain"/>
    <property type="match status" value="1"/>
</dbReference>
<dbReference type="Gene3D" id="2.40.50.100">
    <property type="match status" value="1"/>
</dbReference>
<evidence type="ECO:0000256" key="13">
    <source>
        <dbReference type="PIRSR" id="PIRSR001594-2"/>
    </source>
</evidence>
<dbReference type="PROSITE" id="PS00188">
    <property type="entry name" value="BIOTIN"/>
    <property type="match status" value="1"/>
</dbReference>
<dbReference type="InterPro" id="IPR011764">
    <property type="entry name" value="Biotin_carboxylation_dom"/>
</dbReference>
<dbReference type="Gene3D" id="3.20.20.70">
    <property type="entry name" value="Aldolase class I"/>
    <property type="match status" value="1"/>
</dbReference>
<feature type="binding site" evidence="13">
    <location>
        <position position="202"/>
    </location>
    <ligand>
        <name>ATP</name>
        <dbReference type="ChEBI" id="CHEBI:30616"/>
    </ligand>
</feature>
<dbReference type="SUPFAM" id="SSF52440">
    <property type="entry name" value="PreATP-grasp domain"/>
    <property type="match status" value="1"/>
</dbReference>
<comment type="pathway">
    <text evidence="2">Carbohydrate biosynthesis; gluconeogenesis.</text>
</comment>
<feature type="modified residue" description="N6-biotinyllysine" evidence="15">
    <location>
        <position position="1116"/>
    </location>
</feature>
<evidence type="ECO:0000256" key="3">
    <source>
        <dbReference type="ARBA" id="ARBA00013057"/>
    </source>
</evidence>
<accession>A0A410G7K9</accession>
<dbReference type="Pfam" id="PF00682">
    <property type="entry name" value="HMGL-like"/>
    <property type="match status" value="1"/>
</dbReference>
<evidence type="ECO:0000256" key="7">
    <source>
        <dbReference type="ARBA" id="ARBA00022741"/>
    </source>
</evidence>
<dbReference type="InterPro" id="IPR005482">
    <property type="entry name" value="Biotin_COase_C"/>
</dbReference>
<dbReference type="SUPFAM" id="SSF89000">
    <property type="entry name" value="post-HMGL domain-like"/>
    <property type="match status" value="1"/>
</dbReference>
<comment type="function">
    <text evidence="11">Catalyzes a 2-step reaction, involving the ATP-dependent carboxylation of the covalently attached biotin in the first step and the transfer of the carboxyl group to pyruvate in the second.</text>
</comment>
<evidence type="ECO:0000256" key="9">
    <source>
        <dbReference type="ARBA" id="ARBA00023267"/>
    </source>
</evidence>
<feature type="binding site" evidence="14">
    <location>
        <position position="743"/>
    </location>
    <ligand>
        <name>Mn(2+)</name>
        <dbReference type="ChEBI" id="CHEBI:29035"/>
    </ligand>
</feature>
<protein>
    <recommendedName>
        <fullName evidence="3 11">Pyruvate carboxylase</fullName>
        <ecNumber evidence="3 11">6.4.1.1</ecNumber>
    </recommendedName>
</protein>
<keyword evidence="4" id="KW-0312">Gluconeogenesis</keyword>
<dbReference type="InterPro" id="IPR003379">
    <property type="entry name" value="Carboxylase_cons_dom"/>
</dbReference>
<dbReference type="FunFam" id="3.40.50.20:FF:000010">
    <property type="entry name" value="Propionyl-CoA carboxylase subunit alpha"/>
    <property type="match status" value="1"/>
</dbReference>
<dbReference type="InterPro" id="IPR055268">
    <property type="entry name" value="PCB-like"/>
</dbReference>
<evidence type="ECO:0000256" key="1">
    <source>
        <dbReference type="ARBA" id="ARBA00001953"/>
    </source>
</evidence>
<dbReference type="GO" id="GO:0005524">
    <property type="term" value="F:ATP binding"/>
    <property type="evidence" value="ECO:0007669"/>
    <property type="project" value="UniProtKB-UniRule"/>
</dbReference>
<dbReference type="PROSITE" id="PS50968">
    <property type="entry name" value="BIOTINYL_LIPOYL"/>
    <property type="match status" value="1"/>
</dbReference>
<dbReference type="AlphaFoldDB" id="A0A410G7K9"/>
<feature type="binding site" evidence="14">
    <location>
        <position position="542"/>
    </location>
    <ligand>
        <name>Mn(2+)</name>
        <dbReference type="ChEBI" id="CHEBI:29035"/>
    </ligand>
</feature>
<dbReference type="InterPro" id="IPR011054">
    <property type="entry name" value="Rudment_hybrid_motif"/>
</dbReference>
<feature type="domain" description="Lipoyl-binding" evidence="16">
    <location>
        <begin position="1075"/>
        <end position="1150"/>
    </location>
</feature>
<dbReference type="SUPFAM" id="SSF51569">
    <property type="entry name" value="Aldolase"/>
    <property type="match status" value="1"/>
</dbReference>
<dbReference type="InterPro" id="IPR005930">
    <property type="entry name" value="Pyruv_COase"/>
</dbReference>
<dbReference type="NCBIfam" id="NF006761">
    <property type="entry name" value="PRK09282.1"/>
    <property type="match status" value="1"/>
</dbReference>
<dbReference type="NCBIfam" id="NF009554">
    <property type="entry name" value="PRK12999.1"/>
    <property type="match status" value="1"/>
</dbReference>
<dbReference type="InterPro" id="IPR011053">
    <property type="entry name" value="Single_hybrid_motif"/>
</dbReference>
<dbReference type="Pfam" id="PF02785">
    <property type="entry name" value="Biotin_carb_C"/>
    <property type="match status" value="1"/>
</dbReference>
<keyword evidence="7 11" id="KW-0547">Nucleotide-binding</keyword>
<feature type="modified residue" description="N6-carboxylysine" evidence="15">
    <location>
        <position position="712"/>
    </location>
</feature>
<keyword evidence="6 14" id="KW-0479">Metal-binding</keyword>
<dbReference type="Pfam" id="PF02786">
    <property type="entry name" value="CPSase_L_D2"/>
    <property type="match status" value="1"/>
</dbReference>
<dbReference type="Pfam" id="PF00364">
    <property type="entry name" value="Biotin_lipoyl"/>
    <property type="match status" value="1"/>
</dbReference>
<evidence type="ECO:0000259" key="17">
    <source>
        <dbReference type="PROSITE" id="PS50975"/>
    </source>
</evidence>
<keyword evidence="9 11" id="KW-0092">Biotin</keyword>
<dbReference type="InterPro" id="IPR000891">
    <property type="entry name" value="PYR_CT"/>
</dbReference>
<feature type="binding site" evidence="14">
    <location>
        <position position="741"/>
    </location>
    <ligand>
        <name>Mn(2+)</name>
        <dbReference type="ChEBI" id="CHEBI:29035"/>
    </ligand>
</feature>
<feature type="binding site" evidence="13">
    <location>
        <position position="118"/>
    </location>
    <ligand>
        <name>ATP</name>
        <dbReference type="ChEBI" id="CHEBI:30616"/>
    </ligand>
</feature>
<evidence type="ECO:0000256" key="11">
    <source>
        <dbReference type="PIRNR" id="PIRNR001594"/>
    </source>
</evidence>
<dbReference type="CDD" id="cd07937">
    <property type="entry name" value="DRE_TIM_PC_TC_5S"/>
    <property type="match status" value="1"/>
</dbReference>
<dbReference type="EMBL" id="CP034951">
    <property type="protein sequence ID" value="QAA83257.1"/>
    <property type="molecule type" value="Genomic_DNA"/>
</dbReference>
<evidence type="ECO:0000313" key="20">
    <source>
        <dbReference type="EMBL" id="QAA83257.1"/>
    </source>
</evidence>
<dbReference type="InterPro" id="IPR005481">
    <property type="entry name" value="BC-like_N"/>
</dbReference>
<dbReference type="FunFam" id="2.40.50.100:FF:000003">
    <property type="entry name" value="Acetyl-CoA carboxylase biotin carboxyl carrier protein"/>
    <property type="match status" value="1"/>
</dbReference>
<evidence type="ECO:0000256" key="6">
    <source>
        <dbReference type="ARBA" id="ARBA00022723"/>
    </source>
</evidence>
<dbReference type="PROSITE" id="PS00866">
    <property type="entry name" value="CPSASE_1"/>
    <property type="match status" value="1"/>
</dbReference>
<name>A0A410G7K9_9FLAO</name>
<keyword evidence="10" id="KW-0511">Multifunctional enzyme</keyword>
<dbReference type="InterPro" id="IPR016185">
    <property type="entry name" value="PreATP-grasp_dom_sf"/>
</dbReference>
<gene>
    <name evidence="20" type="ORF">EI546_12755</name>
</gene>
<evidence type="ECO:0000259" key="19">
    <source>
        <dbReference type="PROSITE" id="PS50991"/>
    </source>
</evidence>
<feature type="domain" description="Pyruvate carboxyltransferase" evidence="19">
    <location>
        <begin position="533"/>
        <end position="802"/>
    </location>
</feature>
<dbReference type="PROSITE" id="PS50979">
    <property type="entry name" value="BC"/>
    <property type="match status" value="1"/>
</dbReference>
<dbReference type="Pfam" id="PF00289">
    <property type="entry name" value="Biotin_carb_N"/>
    <property type="match status" value="1"/>
</dbReference>
<organism evidence="20 21">
    <name type="scientific">Aequorivita ciconiae</name>
    <dbReference type="NCBI Taxonomy" id="2494375"/>
    <lineage>
        <taxon>Bacteria</taxon>
        <taxon>Pseudomonadati</taxon>
        <taxon>Bacteroidota</taxon>
        <taxon>Flavobacteriia</taxon>
        <taxon>Flavobacteriales</taxon>
        <taxon>Flavobacteriaceae</taxon>
        <taxon>Aequorivita</taxon>
    </lineage>
</organism>
<evidence type="ECO:0000256" key="14">
    <source>
        <dbReference type="PIRSR" id="PIRSR001594-3"/>
    </source>
</evidence>
<dbReference type="PROSITE" id="PS50991">
    <property type="entry name" value="PYR_CT"/>
    <property type="match status" value="1"/>
</dbReference>
<dbReference type="SUPFAM" id="SSF51230">
    <property type="entry name" value="Single hybrid motif"/>
    <property type="match status" value="1"/>
</dbReference>
<evidence type="ECO:0000256" key="2">
    <source>
        <dbReference type="ARBA" id="ARBA00004742"/>
    </source>
</evidence>